<dbReference type="EMBL" id="CP012174">
    <property type="protein sequence ID" value="AKV79182.1"/>
    <property type="molecule type" value="Genomic_DNA"/>
</dbReference>
<dbReference type="OMA" id="FNAIMPD"/>
<dbReference type="Proteomes" id="UP000029084">
    <property type="component" value="Chromosome"/>
</dbReference>
<dbReference type="EMBL" id="CP008822">
    <property type="protein sequence ID" value="AIM27847.1"/>
    <property type="molecule type" value="Genomic_DNA"/>
</dbReference>
<evidence type="ECO:0000313" key="8">
    <source>
        <dbReference type="Proteomes" id="UP000029084"/>
    </source>
</evidence>
<dbReference type="Proteomes" id="UP000056255">
    <property type="component" value="Chromosome"/>
</dbReference>
<gene>
    <name evidence="2" type="ORF">HA72_1708</name>
    <name evidence="3" type="ORF">MsedA_1742</name>
    <name evidence="4" type="ORF">MsedB_1744</name>
    <name evidence="5" type="ORF">MsedC_1742</name>
    <name evidence="6" type="ORF">MsedD_1743</name>
    <name evidence="7" type="ORF">MsedE_1744</name>
</gene>
<evidence type="ECO:0000313" key="11">
    <source>
        <dbReference type="Proteomes" id="UP000062398"/>
    </source>
</evidence>
<feature type="region of interest" description="Disordered" evidence="1">
    <location>
        <begin position="1"/>
        <end position="28"/>
    </location>
</feature>
<dbReference type="EMBL" id="CP012173">
    <property type="protein sequence ID" value="AKV76931.1"/>
    <property type="molecule type" value="Genomic_DNA"/>
</dbReference>
<dbReference type="Proteomes" id="UP000062398">
    <property type="component" value="Chromosome"/>
</dbReference>
<evidence type="ECO:0000313" key="9">
    <source>
        <dbReference type="Proteomes" id="UP000056255"/>
    </source>
</evidence>
<dbReference type="AlphaFoldDB" id="A0A088E7Y9"/>
<reference evidence="2 8" key="1">
    <citation type="journal article" date="2014" name="J. Bacteriol.">
        <title>Role of an Archaeal PitA Transporter in the Copper and Arsenic Resistance of Metallosphaera sedula, an Extreme Thermoacidophile.</title>
        <authorList>
            <person name="McCarthy S."/>
            <person name="Ai C."/>
            <person name="Wheaton G."/>
            <person name="Tevatia R."/>
            <person name="Eckrich V."/>
            <person name="Kelly R."/>
            <person name="Blum P."/>
        </authorList>
    </citation>
    <scope>NUCLEOTIDE SEQUENCE [LARGE SCALE GENOMIC DNA]</scope>
    <source>
        <strain evidence="2 8">CuR1</strain>
    </source>
</reference>
<dbReference type="Proteomes" id="UP000068832">
    <property type="component" value="Chromosome"/>
</dbReference>
<dbReference type="EMBL" id="CP012176">
    <property type="protein sequence ID" value="AKV83661.1"/>
    <property type="molecule type" value="Genomic_DNA"/>
</dbReference>
<evidence type="ECO:0000313" key="12">
    <source>
        <dbReference type="Proteomes" id="UP000062475"/>
    </source>
</evidence>
<reference evidence="10 11" key="2">
    <citation type="journal article" date="2015" name="Genome Announc.">
        <title>Complete Genome Sequences of Evolved Arsenate-Resistant Metallosphaera sedula Strains.</title>
        <authorList>
            <person name="Ai C."/>
            <person name="McCarthy S."/>
            <person name="Schackwitz W."/>
            <person name="Martin J."/>
            <person name="Lipzen A."/>
            <person name="Blum P."/>
        </authorList>
    </citation>
    <scope>NUCLEOTIDE SEQUENCE [LARGE SCALE GENOMIC DNA]</scope>
    <source>
        <strain evidence="5 11">ARS120-1</strain>
        <strain evidence="6 10">ARS120-2</strain>
        <strain evidence="3 13">ARS50-1</strain>
        <strain evidence="4 12">ARS50-2</strain>
    </source>
</reference>
<dbReference type="PATRIC" id="fig|43687.5.peg.1842"/>
<dbReference type="Proteomes" id="UP000061362">
    <property type="component" value="Chromosome"/>
</dbReference>
<evidence type="ECO:0000313" key="6">
    <source>
        <dbReference type="EMBL" id="AKV81427.1"/>
    </source>
</evidence>
<evidence type="ECO:0000313" key="4">
    <source>
        <dbReference type="EMBL" id="AKV76931.1"/>
    </source>
</evidence>
<dbReference type="Proteomes" id="UP000062475">
    <property type="component" value="Chromosome"/>
</dbReference>
<dbReference type="OrthoDB" id="18600at2157"/>
<sequence length="267" mass="30863">MPRKKAEEEEREEEEEEEPKKEKKAKKEKYVDAEKLLDEYLDEAEVGLGISHLNLDKELLKEILKEPFISAVGQVKSKPKARTIINRLNASKDEMMEYLAVRIIREVEVSKLSDDQLEFVVVNIKKPIVDLAPQLYAEVKKRGRKDLIDILQYNWNMFGLRSPVKCPKCGFEAVMPDYSCRVCGYSLSTREIKEAINLMSQLEEMYSYDPEGLKEIITSGYLIYISTGPIPPSRFKPSGSEIYYEITLTSQEKAQLNKLYNIHQNQV</sequence>
<evidence type="ECO:0000313" key="13">
    <source>
        <dbReference type="Proteomes" id="UP000068832"/>
    </source>
</evidence>
<organism evidence="2 8">
    <name type="scientific">Metallosphaera sedula</name>
    <dbReference type="NCBI Taxonomy" id="43687"/>
    <lineage>
        <taxon>Archaea</taxon>
        <taxon>Thermoproteota</taxon>
        <taxon>Thermoprotei</taxon>
        <taxon>Sulfolobales</taxon>
        <taxon>Sulfolobaceae</taxon>
        <taxon>Metallosphaera</taxon>
    </lineage>
</organism>
<dbReference type="GeneID" id="91756219"/>
<evidence type="ECO:0000313" key="7">
    <source>
        <dbReference type="EMBL" id="AKV83661.1"/>
    </source>
</evidence>
<dbReference type="EMBL" id="CP012175">
    <property type="protein sequence ID" value="AKV81427.1"/>
    <property type="molecule type" value="Genomic_DNA"/>
</dbReference>
<evidence type="ECO:0000256" key="1">
    <source>
        <dbReference type="SAM" id="MobiDB-lite"/>
    </source>
</evidence>
<protein>
    <submittedName>
        <fullName evidence="2">Uncharacterized protein</fullName>
    </submittedName>
</protein>
<name>A0A088E7Y9_9CREN</name>
<evidence type="ECO:0000313" key="2">
    <source>
        <dbReference type="EMBL" id="AIM27847.1"/>
    </source>
</evidence>
<dbReference type="RefSeq" id="WP_012021650.1">
    <property type="nucleotide sequence ID" value="NZ_AP019770.1"/>
</dbReference>
<evidence type="ECO:0000313" key="10">
    <source>
        <dbReference type="Proteomes" id="UP000061362"/>
    </source>
</evidence>
<accession>A0A088E7Y9</accession>
<proteinExistence type="predicted"/>
<evidence type="ECO:0000313" key="3">
    <source>
        <dbReference type="EMBL" id="AKV74693.1"/>
    </source>
</evidence>
<evidence type="ECO:0000313" key="5">
    <source>
        <dbReference type="EMBL" id="AKV79182.1"/>
    </source>
</evidence>
<reference evidence="7 9" key="3">
    <citation type="submission" date="2015-07" db="EMBL/GenBank/DDBJ databases">
        <title>Physiological, transcriptional responses and genome re-sequencing of acid resistant extremely thermoacidophilic Metallosphaera sedula SARC-M1.</title>
        <authorList>
            <person name="Ai C."/>
            <person name="McCarthy S."/>
            <person name="Eckrich V."/>
            <person name="Rudrappa D."/>
            <person name="Qiu G."/>
            <person name="Blum P."/>
        </authorList>
    </citation>
    <scope>NUCLEOTIDE SEQUENCE [LARGE SCALE GENOMIC DNA]</scope>
    <source>
        <strain evidence="7 9">SARC-M1</strain>
    </source>
</reference>
<dbReference type="EMBL" id="CP012172">
    <property type="protein sequence ID" value="AKV74693.1"/>
    <property type="molecule type" value="Genomic_DNA"/>
</dbReference>